<name>C6A506_THESM</name>
<evidence type="ECO:0000313" key="4">
    <source>
        <dbReference type="Proteomes" id="UP000009079"/>
    </source>
</evidence>
<feature type="transmembrane region" description="Helical" evidence="1">
    <location>
        <begin position="171"/>
        <end position="192"/>
    </location>
</feature>
<sequence>MFDSEIYSKRFWEIDFARGIALIMMLISNFVTDLQFFLDYSEHKLFWRIFAYATASLFVSISGLSLWISHARGKKNIRKYLQRFTKLFGLGLLITLSTYILLKRGTIYFGVLHFLGVASLLVIPFYQLGWKNIFIAPLFLLGHEIVREIHAESLFLLPLGITPHQFFTLDYFPIFPWFGVFLLGTAVGGILYPHGQRKFNLNNLDNPVIDVICFIGRNTLKIYLIHQPVFVGLLMLIYGGLPNLGV</sequence>
<evidence type="ECO:0000313" key="3">
    <source>
        <dbReference type="EMBL" id="ACS90701.1"/>
    </source>
</evidence>
<feature type="transmembrane region" description="Helical" evidence="1">
    <location>
        <begin position="49"/>
        <end position="68"/>
    </location>
</feature>
<dbReference type="GeneID" id="8096660"/>
<feature type="transmembrane region" description="Helical" evidence="1">
    <location>
        <begin position="107"/>
        <end position="126"/>
    </location>
</feature>
<accession>C6A506</accession>
<feature type="domain" description="Heparan-alpha-glucosaminide N-acetyltransferase catalytic" evidence="2">
    <location>
        <begin position="10"/>
        <end position="228"/>
    </location>
</feature>
<dbReference type="AlphaFoldDB" id="C6A506"/>
<keyword evidence="1" id="KW-0472">Membrane</keyword>
<protein>
    <recommendedName>
        <fullName evidence="2">Heparan-alpha-glucosaminide N-acetyltransferase catalytic domain-containing protein</fullName>
    </recommendedName>
</protein>
<reference evidence="3 4" key="1">
    <citation type="journal article" date="2009" name="Appl. Environ. Microbiol.">
        <title>Metabolic versatility and indigenous origin of the archaeon Thermococcus sibiricus, isolated from a siberian oil reservoir, as revealed by genome analysis.</title>
        <authorList>
            <person name="Mardanov A.V."/>
            <person name="Ravin N.V."/>
            <person name="Svetlitchnyi V.A."/>
            <person name="Beletsky A.V."/>
            <person name="Miroshnichenko M.L."/>
            <person name="Bonch-Osmolovskaya E.A."/>
            <person name="Skryabin K.G."/>
        </authorList>
    </citation>
    <scope>NUCLEOTIDE SEQUENCE [LARGE SCALE GENOMIC DNA]</scope>
    <source>
        <strain evidence="4">DSM 12597 / MM 739</strain>
    </source>
</reference>
<dbReference type="OrthoDB" id="51594at2157"/>
<evidence type="ECO:0000256" key="1">
    <source>
        <dbReference type="SAM" id="Phobius"/>
    </source>
</evidence>
<dbReference type="InterPro" id="IPR012429">
    <property type="entry name" value="HGSNAT_cat"/>
</dbReference>
<evidence type="ECO:0000259" key="2">
    <source>
        <dbReference type="Pfam" id="PF07786"/>
    </source>
</evidence>
<gene>
    <name evidence="3" type="ordered locus">TSIB_1650</name>
</gene>
<dbReference type="STRING" id="604354.TSIB_1650"/>
<keyword evidence="1" id="KW-0812">Transmembrane</keyword>
<dbReference type="Proteomes" id="UP000009079">
    <property type="component" value="Chromosome"/>
</dbReference>
<dbReference type="eggNOG" id="arCOG04370">
    <property type="taxonomic scope" value="Archaea"/>
</dbReference>
<proteinExistence type="predicted"/>
<feature type="transmembrane region" description="Helical" evidence="1">
    <location>
        <begin position="222"/>
        <end position="241"/>
    </location>
</feature>
<feature type="transmembrane region" description="Helical" evidence="1">
    <location>
        <begin position="20"/>
        <end position="37"/>
    </location>
</feature>
<dbReference type="Pfam" id="PF07786">
    <property type="entry name" value="HGSNAT_cat"/>
    <property type="match status" value="1"/>
</dbReference>
<dbReference type="RefSeq" id="WP_015849917.1">
    <property type="nucleotide sequence ID" value="NC_012883.1"/>
</dbReference>
<dbReference type="HOGENOM" id="CLU_067755_0_1_2"/>
<organism evidence="3 4">
    <name type="scientific">Thermococcus sibiricus (strain DSM 12597 / MM 739)</name>
    <dbReference type="NCBI Taxonomy" id="604354"/>
    <lineage>
        <taxon>Archaea</taxon>
        <taxon>Methanobacteriati</taxon>
        <taxon>Methanobacteriota</taxon>
        <taxon>Thermococci</taxon>
        <taxon>Thermococcales</taxon>
        <taxon>Thermococcaceae</taxon>
        <taxon>Thermococcus</taxon>
    </lineage>
</organism>
<keyword evidence="4" id="KW-1185">Reference proteome</keyword>
<dbReference type="KEGG" id="tsi:TSIB_1650"/>
<keyword evidence="1" id="KW-1133">Transmembrane helix</keyword>
<feature type="transmembrane region" description="Helical" evidence="1">
    <location>
        <begin position="80"/>
        <end position="101"/>
    </location>
</feature>
<dbReference type="EMBL" id="CP001463">
    <property type="protein sequence ID" value="ACS90701.1"/>
    <property type="molecule type" value="Genomic_DNA"/>
</dbReference>